<dbReference type="Proteomes" id="UP000321323">
    <property type="component" value="Chromosome"/>
</dbReference>
<dbReference type="EMBL" id="CP136508">
    <property type="protein sequence ID" value="WUR14943.1"/>
    <property type="molecule type" value="Genomic_DNA"/>
</dbReference>
<sequence>MQHAISQIVSHTPLYVWAILAFLVNRGVAASRERTTTVRAVAIVALVMAGLALQEIGRRFGLTPASASTWLAGAAVGAAIAWQLGAQAIVAVDRAAGTVTQRGSWLPLVSMLGVFCGRYALAVVAAMAPAWQDHALFAMTAGMALGLLNGLLLGRVLRCLQACRLALR</sequence>
<proteinExistence type="predicted"/>
<evidence type="ECO:0000313" key="3">
    <source>
        <dbReference type="Proteomes" id="UP000321323"/>
    </source>
</evidence>
<feature type="transmembrane region" description="Helical" evidence="1">
    <location>
        <begin position="104"/>
        <end position="128"/>
    </location>
</feature>
<accession>A0ABZ1US50</accession>
<keyword evidence="1" id="KW-0812">Transmembrane</keyword>
<evidence type="ECO:0000256" key="1">
    <source>
        <dbReference type="SAM" id="Phobius"/>
    </source>
</evidence>
<reference evidence="2 3" key="1">
    <citation type="journal article" date="2019" name="Int. J. Syst. Evol. Microbiol.">
        <title>The Draft Whole-Genome Sequence of the Antibiotic Producer Empedobacter haloabium ATCC 31962 Provides Indications for Its Taxonomic Reclassification.</title>
        <authorList>
            <person name="Miess H."/>
            <person name="Arlt P."/>
            <person name="Apel A.K."/>
            <person name="Weber T."/>
            <person name="Nieselt K."/>
            <person name="Hanssen F."/>
            <person name="Czemmel S."/>
            <person name="Nahnsen S."/>
            <person name="Gross H."/>
        </authorList>
    </citation>
    <scope>NUCLEOTIDE SEQUENCE [LARGE SCALE GENOMIC DNA]</scope>
    <source>
        <strain evidence="2 3">ATCC 31962</strain>
    </source>
</reference>
<evidence type="ECO:0000313" key="2">
    <source>
        <dbReference type="EMBL" id="WUR14943.1"/>
    </source>
</evidence>
<name>A0ABZ1US50_9BURK</name>
<dbReference type="InterPro" id="IPR046730">
    <property type="entry name" value="DUF6622"/>
</dbReference>
<gene>
    <name evidence="2" type="ORF">E7V67_007485</name>
</gene>
<feature type="transmembrane region" description="Helical" evidence="1">
    <location>
        <begin position="69"/>
        <end position="92"/>
    </location>
</feature>
<keyword evidence="1" id="KW-1133">Transmembrane helix</keyword>
<feature type="transmembrane region" description="Helical" evidence="1">
    <location>
        <begin position="134"/>
        <end position="154"/>
    </location>
</feature>
<dbReference type="Pfam" id="PF20327">
    <property type="entry name" value="DUF6622"/>
    <property type="match status" value="1"/>
</dbReference>
<feature type="transmembrane region" description="Helical" evidence="1">
    <location>
        <begin position="40"/>
        <end position="57"/>
    </location>
</feature>
<keyword evidence="3" id="KW-1185">Reference proteome</keyword>
<feature type="transmembrane region" description="Helical" evidence="1">
    <location>
        <begin position="12"/>
        <end position="28"/>
    </location>
</feature>
<keyword evidence="1" id="KW-0472">Membrane</keyword>
<organism evidence="2 3">
    <name type="scientific">[Empedobacter] haloabium</name>
    <dbReference type="NCBI Taxonomy" id="592317"/>
    <lineage>
        <taxon>Bacteria</taxon>
        <taxon>Pseudomonadati</taxon>
        <taxon>Pseudomonadota</taxon>
        <taxon>Betaproteobacteria</taxon>
        <taxon>Burkholderiales</taxon>
        <taxon>Oxalobacteraceae</taxon>
        <taxon>Telluria group</taxon>
        <taxon>Telluria group incertae sedis</taxon>
    </lineage>
</organism>
<protein>
    <submittedName>
        <fullName evidence="2">DUF6622 family protein</fullName>
    </submittedName>
</protein>